<proteinExistence type="evidence at transcript level"/>
<reference evidence="1" key="1">
    <citation type="journal article" date="2011" name="Funct. Integr. Genomics">
        <title>Major chimpanzee-specific structural changes in sperm development-associated genes.</title>
        <authorList>
            <person name="Kim R.N."/>
            <person name="Kim D.W."/>
            <person name="Choi S.H."/>
            <person name="Chae S.H."/>
            <person name="Nam S.H."/>
            <person name="Kim D.W."/>
            <person name="Kim A."/>
            <person name="Kang A."/>
            <person name="Park K.H."/>
            <person name="Lee Y.S."/>
            <person name="Hirai M."/>
            <person name="Suzuki Y."/>
            <person name="Sugano S."/>
            <person name="Hashimoto K."/>
            <person name="Kim D.S."/>
            <person name="Park H.S."/>
        </authorList>
    </citation>
    <scope>NUCLEOTIDE SEQUENCE</scope>
    <source>
        <tissue evidence="1">Testis</tissue>
    </source>
</reference>
<protein>
    <submittedName>
        <fullName evidence="1">Rotatin</fullName>
    </submittedName>
</protein>
<evidence type="ECO:0000313" key="1">
    <source>
        <dbReference type="EMBL" id="BAK63938.1"/>
    </source>
</evidence>
<accession>G2HJN0</accession>
<sequence length="51" mass="5645">MKQEVLIIPRILPQEAAALGLLWLGAQASDPEEMARTGMQRPLVEVVVMLM</sequence>
<dbReference type="EMBL" id="AK306944">
    <property type="protein sequence ID" value="BAK63938.1"/>
    <property type="molecule type" value="mRNA"/>
</dbReference>
<name>G2HJN0_PANTR</name>
<dbReference type="AlphaFoldDB" id="G2HJN0"/>
<organism evidence="1">
    <name type="scientific">Pan troglodytes</name>
    <name type="common">Chimpanzee</name>
    <dbReference type="NCBI Taxonomy" id="9598"/>
    <lineage>
        <taxon>Eukaryota</taxon>
        <taxon>Metazoa</taxon>
        <taxon>Chordata</taxon>
        <taxon>Craniata</taxon>
        <taxon>Vertebrata</taxon>
        <taxon>Euteleostomi</taxon>
        <taxon>Mammalia</taxon>
        <taxon>Eutheria</taxon>
        <taxon>Euarchontoglires</taxon>
        <taxon>Primates</taxon>
        <taxon>Haplorrhini</taxon>
        <taxon>Catarrhini</taxon>
        <taxon>Hominidae</taxon>
        <taxon>Pan</taxon>
    </lineage>
</organism>